<protein>
    <submittedName>
        <fullName evidence="2">Uncharacterized protein</fullName>
    </submittedName>
</protein>
<dbReference type="InterPro" id="IPR010992">
    <property type="entry name" value="IHF-like_DNA-bd_dom_sf"/>
</dbReference>
<dbReference type="Pfam" id="PF00216">
    <property type="entry name" value="Bac_DNA_binding"/>
    <property type="match status" value="1"/>
</dbReference>
<dbReference type="Gene3D" id="4.10.520.10">
    <property type="entry name" value="IHF-like DNA-binding proteins"/>
    <property type="match status" value="1"/>
</dbReference>
<dbReference type="RefSeq" id="WP_111273129.1">
    <property type="nucleotide sequence ID" value="NZ_QKWW01000092.1"/>
</dbReference>
<dbReference type="SUPFAM" id="SSF47729">
    <property type="entry name" value="IHF-like DNA-binding proteins"/>
    <property type="match status" value="1"/>
</dbReference>
<feature type="region of interest" description="Disordered" evidence="1">
    <location>
        <begin position="1"/>
        <end position="20"/>
    </location>
</feature>
<proteinExistence type="predicted"/>
<accession>A0A2W6NAM8</accession>
<evidence type="ECO:0000313" key="3">
    <source>
        <dbReference type="Proteomes" id="UP000249204"/>
    </source>
</evidence>
<comment type="caution">
    <text evidence="2">The sequence shown here is derived from an EMBL/GenBank/DDBJ whole genome shotgun (WGS) entry which is preliminary data.</text>
</comment>
<dbReference type="Proteomes" id="UP000249204">
    <property type="component" value="Unassembled WGS sequence"/>
</dbReference>
<reference evidence="2 3" key="1">
    <citation type="submission" date="2018-06" db="EMBL/GenBank/DDBJ databases">
        <title>Isolation of heavy metals resistant Paenibacillus silvae NC2 from Gold-Copper mine in ZiJin, China.</title>
        <authorList>
            <person name="Xu J."/>
            <person name="Mazhar H.S."/>
            <person name="Rensing C."/>
        </authorList>
    </citation>
    <scope>NUCLEOTIDE SEQUENCE [LARGE SCALE GENOMIC DNA]</scope>
    <source>
        <strain evidence="2 3">NC2</strain>
    </source>
</reference>
<evidence type="ECO:0000313" key="2">
    <source>
        <dbReference type="EMBL" id="PZT52659.1"/>
    </source>
</evidence>
<organism evidence="2 3">
    <name type="scientific">Paenibacillus silvae</name>
    <dbReference type="NCBI Taxonomy" id="1325358"/>
    <lineage>
        <taxon>Bacteria</taxon>
        <taxon>Bacillati</taxon>
        <taxon>Bacillota</taxon>
        <taxon>Bacilli</taxon>
        <taxon>Bacillales</taxon>
        <taxon>Paenibacillaceae</taxon>
        <taxon>Paenibacillus</taxon>
    </lineage>
</organism>
<name>A0A2W6NAM8_9BACL</name>
<dbReference type="AlphaFoldDB" id="A0A2W6NAM8"/>
<dbReference type="GO" id="GO:0030527">
    <property type="term" value="F:structural constituent of chromatin"/>
    <property type="evidence" value="ECO:0007669"/>
    <property type="project" value="InterPro"/>
</dbReference>
<dbReference type="EMBL" id="QKWW01000092">
    <property type="protein sequence ID" value="PZT52659.1"/>
    <property type="molecule type" value="Genomic_DNA"/>
</dbReference>
<sequence>MNPFNLEPKDYDAKHVKNPQTGEPMIIEPYRAILIKPSEFAKKRLKFRKKTYPLK</sequence>
<dbReference type="InterPro" id="IPR000119">
    <property type="entry name" value="Hist_DNA-bd"/>
</dbReference>
<gene>
    <name evidence="2" type="ORF">DN757_26245</name>
</gene>
<dbReference type="GO" id="GO:0003677">
    <property type="term" value="F:DNA binding"/>
    <property type="evidence" value="ECO:0007669"/>
    <property type="project" value="InterPro"/>
</dbReference>
<evidence type="ECO:0000256" key="1">
    <source>
        <dbReference type="SAM" id="MobiDB-lite"/>
    </source>
</evidence>